<proteinExistence type="predicted"/>
<accession>A0A833RX51</accession>
<evidence type="ECO:0000313" key="2">
    <source>
        <dbReference type="Proteomes" id="UP000655588"/>
    </source>
</evidence>
<evidence type="ECO:0000313" key="1">
    <source>
        <dbReference type="EMBL" id="KAF3423501.1"/>
    </source>
</evidence>
<organism evidence="1 2">
    <name type="scientific">Frieseomelitta varia</name>
    <dbReference type="NCBI Taxonomy" id="561572"/>
    <lineage>
        <taxon>Eukaryota</taxon>
        <taxon>Metazoa</taxon>
        <taxon>Ecdysozoa</taxon>
        <taxon>Arthropoda</taxon>
        <taxon>Hexapoda</taxon>
        <taxon>Insecta</taxon>
        <taxon>Pterygota</taxon>
        <taxon>Neoptera</taxon>
        <taxon>Endopterygota</taxon>
        <taxon>Hymenoptera</taxon>
        <taxon>Apocrita</taxon>
        <taxon>Aculeata</taxon>
        <taxon>Apoidea</taxon>
        <taxon>Anthophila</taxon>
        <taxon>Apidae</taxon>
        <taxon>Frieseomelitta</taxon>
    </lineage>
</organism>
<dbReference type="Proteomes" id="UP000655588">
    <property type="component" value="Unassembled WGS sequence"/>
</dbReference>
<gene>
    <name evidence="1" type="ORF">E2986_13095</name>
</gene>
<sequence>MGIPLLGYYRDTVTDRCQIVFFSRVCFKYVPFSLHLGQADAQYTEITNLESQLGLTKADCRDLQNQMSLINSLFTQMLLGATSADMDLDRLTQLLQVLENFVLRRKRGCKVNNDTSTPFATMF</sequence>
<dbReference type="EMBL" id="WNWW01000562">
    <property type="protein sequence ID" value="KAF3423501.1"/>
    <property type="molecule type" value="Genomic_DNA"/>
</dbReference>
<name>A0A833RX51_9HYME</name>
<keyword evidence="2" id="KW-1185">Reference proteome</keyword>
<protein>
    <submittedName>
        <fullName evidence="1">Uncharacterized protein</fullName>
    </submittedName>
</protein>
<reference evidence="1" key="1">
    <citation type="submission" date="2019-11" db="EMBL/GenBank/DDBJ databases">
        <title>The nuclear and mitochondrial genomes of Frieseomelitta varia - a highly eusocial stingless bee (Meliponini) with a permanently sterile worker caste.</title>
        <authorList>
            <person name="Freitas F.C.P."/>
            <person name="Lourenco A.P."/>
            <person name="Nunes F.M.F."/>
            <person name="Paschoal A.R."/>
            <person name="Abreu F.C.P."/>
            <person name="Barbin F.O."/>
            <person name="Bataglia L."/>
            <person name="Cardoso-Junior C.A.M."/>
            <person name="Cervoni M.S."/>
            <person name="Silva S.R."/>
            <person name="Dalarmi F."/>
            <person name="Del Lama M.A."/>
            <person name="Depintor T.S."/>
            <person name="Ferreira K.M."/>
            <person name="Goria P.S."/>
            <person name="Jaskot M.C."/>
            <person name="Lago D.C."/>
            <person name="Luna-Lucena D."/>
            <person name="Moda L.M."/>
            <person name="Nascimento L."/>
            <person name="Pedrino M."/>
            <person name="Rabico F.O."/>
            <person name="Sanches F.C."/>
            <person name="Santos D.E."/>
            <person name="Santos C.G."/>
            <person name="Vieira J."/>
            <person name="Lopes T.F."/>
            <person name="Barchuk A.R."/>
            <person name="Hartfelder K."/>
            <person name="Simoes Z.L.P."/>
            <person name="Bitondi M.M.G."/>
            <person name="Pinheiro D.G."/>
        </authorList>
    </citation>
    <scope>NUCLEOTIDE SEQUENCE</scope>
    <source>
        <strain evidence="1">USP_RPSP 00005682</strain>
        <tissue evidence="1">Whole individual</tissue>
    </source>
</reference>
<dbReference type="AlphaFoldDB" id="A0A833RX51"/>
<comment type="caution">
    <text evidence="1">The sequence shown here is derived from an EMBL/GenBank/DDBJ whole genome shotgun (WGS) entry which is preliminary data.</text>
</comment>